<organism evidence="1 2">
    <name type="scientific">Vigna angularis var. angularis</name>
    <dbReference type="NCBI Taxonomy" id="157739"/>
    <lineage>
        <taxon>Eukaryota</taxon>
        <taxon>Viridiplantae</taxon>
        <taxon>Streptophyta</taxon>
        <taxon>Embryophyta</taxon>
        <taxon>Tracheophyta</taxon>
        <taxon>Spermatophyta</taxon>
        <taxon>Magnoliopsida</taxon>
        <taxon>eudicotyledons</taxon>
        <taxon>Gunneridae</taxon>
        <taxon>Pentapetalae</taxon>
        <taxon>rosids</taxon>
        <taxon>fabids</taxon>
        <taxon>Fabales</taxon>
        <taxon>Fabaceae</taxon>
        <taxon>Papilionoideae</taxon>
        <taxon>50 kb inversion clade</taxon>
        <taxon>NPAAA clade</taxon>
        <taxon>indigoferoid/millettioid clade</taxon>
        <taxon>Phaseoleae</taxon>
        <taxon>Vigna</taxon>
    </lineage>
</organism>
<evidence type="ECO:0000313" key="1">
    <source>
        <dbReference type="EMBL" id="BAT97544.1"/>
    </source>
</evidence>
<protein>
    <submittedName>
        <fullName evidence="1">Uncharacterized protein</fullName>
    </submittedName>
</protein>
<name>A0A0S3SX66_PHAAN</name>
<dbReference type="EMBL" id="AP015042">
    <property type="protein sequence ID" value="BAT97544.1"/>
    <property type="molecule type" value="Genomic_DNA"/>
</dbReference>
<proteinExistence type="predicted"/>
<keyword evidence="2" id="KW-1185">Reference proteome</keyword>
<feature type="non-terminal residue" evidence="1">
    <location>
        <position position="1"/>
    </location>
</feature>
<evidence type="ECO:0000313" key="2">
    <source>
        <dbReference type="Proteomes" id="UP000291084"/>
    </source>
</evidence>
<accession>A0A0S3SX66</accession>
<reference evidence="1 2" key="1">
    <citation type="journal article" date="2015" name="Sci. Rep.">
        <title>The power of single molecule real-time sequencing technology in the de novo assembly of a eukaryotic genome.</title>
        <authorList>
            <person name="Sakai H."/>
            <person name="Naito K."/>
            <person name="Ogiso-Tanaka E."/>
            <person name="Takahashi Y."/>
            <person name="Iseki K."/>
            <person name="Muto C."/>
            <person name="Satou K."/>
            <person name="Teruya K."/>
            <person name="Shiroma A."/>
            <person name="Shimoji M."/>
            <person name="Hirano T."/>
            <person name="Itoh T."/>
            <person name="Kaga A."/>
            <person name="Tomooka N."/>
        </authorList>
    </citation>
    <scope>NUCLEOTIDE SEQUENCE [LARGE SCALE GENOMIC DNA]</scope>
    <source>
        <strain evidence="2">cv. Shumari</strain>
    </source>
</reference>
<gene>
    <name evidence="1" type="primary">Vigan.09G101400</name>
    <name evidence="1" type="ORF">VIGAN_09101400</name>
</gene>
<dbReference type="Proteomes" id="UP000291084">
    <property type="component" value="Chromosome 9"/>
</dbReference>
<sequence length="81" mass="9300">QELEIPSSVLPKSLFAKVSFPFLSFTAPPSPLYPRLPFSFRLRKHHCHCFPLVYYGFAITIDRSRAPLHCSKACVVEGRRH</sequence>
<dbReference type="AlphaFoldDB" id="A0A0S3SX66"/>